<dbReference type="PANTHER" id="PTHR43792:SF8">
    <property type="entry name" value="[RIBOSOMAL PROTEIN US5]-ALANINE N-ACETYLTRANSFERASE"/>
    <property type="match status" value="1"/>
</dbReference>
<dbReference type="Proteomes" id="UP001596417">
    <property type="component" value="Unassembled WGS sequence"/>
</dbReference>
<protein>
    <submittedName>
        <fullName evidence="5">GNAT family N-acetyltransferase</fullName>
        <ecNumber evidence="5">2.3.-.-</ecNumber>
    </submittedName>
</protein>
<dbReference type="RefSeq" id="WP_373689908.1">
    <property type="nucleotide sequence ID" value="NZ_CP109981.1"/>
</dbReference>
<sequence length="172" mass="19955">MPGPIFIRGERITLRTVESDDLDFENKHRNDPRIRKPLTFSMPLNHDQAESRFERHTESDESVSLWICADEDPVGKVDLFDINQTHGTSEIAYWLVPEFWGNGYASDAVDLLVRYAFEERRLRKVSAHVLVENEGSQAVLERAGFQREGRLRDERYVDGEHCDVFRYGLLAT</sequence>
<keyword evidence="2 5" id="KW-0012">Acyltransferase</keyword>
<evidence type="ECO:0000259" key="4">
    <source>
        <dbReference type="PROSITE" id="PS51186"/>
    </source>
</evidence>
<dbReference type="GeneID" id="302506956"/>
<dbReference type="EC" id="2.3.-.-" evidence="5"/>
<evidence type="ECO:0000256" key="2">
    <source>
        <dbReference type="ARBA" id="ARBA00023315"/>
    </source>
</evidence>
<evidence type="ECO:0000313" key="6">
    <source>
        <dbReference type="Proteomes" id="UP001596417"/>
    </source>
</evidence>
<reference evidence="5 6" key="1">
    <citation type="journal article" date="2019" name="Int. J. Syst. Evol. Microbiol.">
        <title>The Global Catalogue of Microorganisms (GCM) 10K type strain sequencing project: providing services to taxonomists for standard genome sequencing and annotation.</title>
        <authorList>
            <consortium name="The Broad Institute Genomics Platform"/>
            <consortium name="The Broad Institute Genome Sequencing Center for Infectious Disease"/>
            <person name="Wu L."/>
            <person name="Ma J."/>
        </authorList>
    </citation>
    <scope>NUCLEOTIDE SEQUENCE [LARGE SCALE GENOMIC DNA]</scope>
    <source>
        <strain evidence="5 6">RDMS1</strain>
    </source>
</reference>
<comment type="similarity">
    <text evidence="3">Belongs to the acetyltransferase family. RimJ subfamily.</text>
</comment>
<dbReference type="GO" id="GO:0016746">
    <property type="term" value="F:acyltransferase activity"/>
    <property type="evidence" value="ECO:0007669"/>
    <property type="project" value="UniProtKB-KW"/>
</dbReference>
<dbReference type="EMBL" id="JBHTAX010000005">
    <property type="protein sequence ID" value="MFC7192760.1"/>
    <property type="molecule type" value="Genomic_DNA"/>
</dbReference>
<dbReference type="Pfam" id="PF13302">
    <property type="entry name" value="Acetyltransf_3"/>
    <property type="match status" value="1"/>
</dbReference>
<dbReference type="AlphaFoldDB" id="A0ABD5YYH7"/>
<dbReference type="Gene3D" id="3.40.630.30">
    <property type="match status" value="1"/>
</dbReference>
<dbReference type="InterPro" id="IPR000182">
    <property type="entry name" value="GNAT_dom"/>
</dbReference>
<proteinExistence type="inferred from homology"/>
<gene>
    <name evidence="5" type="ORF">ACFQL7_25100</name>
</gene>
<accession>A0ABD5YYH7</accession>
<keyword evidence="1 5" id="KW-0808">Transferase</keyword>
<evidence type="ECO:0000256" key="1">
    <source>
        <dbReference type="ARBA" id="ARBA00022679"/>
    </source>
</evidence>
<evidence type="ECO:0000313" key="5">
    <source>
        <dbReference type="EMBL" id="MFC7192760.1"/>
    </source>
</evidence>
<dbReference type="PANTHER" id="PTHR43792">
    <property type="entry name" value="GNAT FAMILY, PUTATIVE (AFU_ORTHOLOGUE AFUA_3G00765)-RELATED-RELATED"/>
    <property type="match status" value="1"/>
</dbReference>
<feature type="domain" description="N-acetyltransferase" evidence="4">
    <location>
        <begin position="12"/>
        <end position="172"/>
    </location>
</feature>
<dbReference type="SUPFAM" id="SSF55729">
    <property type="entry name" value="Acyl-CoA N-acyltransferases (Nat)"/>
    <property type="match status" value="1"/>
</dbReference>
<dbReference type="PROSITE" id="PS51186">
    <property type="entry name" value="GNAT"/>
    <property type="match status" value="1"/>
</dbReference>
<keyword evidence="6" id="KW-1185">Reference proteome</keyword>
<name>A0ABD5YYH7_9EURY</name>
<dbReference type="InterPro" id="IPR051531">
    <property type="entry name" value="N-acetyltransferase"/>
</dbReference>
<organism evidence="5 6">
    <name type="scientific">Halocatena marina</name>
    <dbReference type="NCBI Taxonomy" id="2934937"/>
    <lineage>
        <taxon>Archaea</taxon>
        <taxon>Methanobacteriati</taxon>
        <taxon>Methanobacteriota</taxon>
        <taxon>Stenosarchaea group</taxon>
        <taxon>Halobacteria</taxon>
        <taxon>Halobacteriales</taxon>
        <taxon>Natronomonadaceae</taxon>
        <taxon>Halocatena</taxon>
    </lineage>
</organism>
<comment type="caution">
    <text evidence="5">The sequence shown here is derived from an EMBL/GenBank/DDBJ whole genome shotgun (WGS) entry which is preliminary data.</text>
</comment>
<dbReference type="InterPro" id="IPR016181">
    <property type="entry name" value="Acyl_CoA_acyltransferase"/>
</dbReference>
<evidence type="ECO:0000256" key="3">
    <source>
        <dbReference type="ARBA" id="ARBA00038502"/>
    </source>
</evidence>